<dbReference type="GeneID" id="94831264"/>
<feature type="region of interest" description="Disordered" evidence="1">
    <location>
        <begin position="452"/>
        <end position="626"/>
    </location>
</feature>
<accession>A0A1J4J003</accession>
<feature type="compositionally biased region" description="Basic and acidic residues" evidence="1">
    <location>
        <begin position="575"/>
        <end position="590"/>
    </location>
</feature>
<evidence type="ECO:0000313" key="2">
    <source>
        <dbReference type="EMBL" id="OHS92762.1"/>
    </source>
</evidence>
<dbReference type="AlphaFoldDB" id="A0A1J4J003"/>
<gene>
    <name evidence="2" type="ORF">TRFO_12318</name>
</gene>
<dbReference type="OrthoDB" id="10672410at2759"/>
<dbReference type="Proteomes" id="UP000179807">
    <property type="component" value="Unassembled WGS sequence"/>
</dbReference>
<comment type="caution">
    <text evidence="2">The sequence shown here is derived from an EMBL/GenBank/DDBJ whole genome shotgun (WGS) entry which is preliminary data.</text>
</comment>
<sequence length="626" mass="69966">MNILNSAFTNWPTEMFSILNSSVEIATNILVNLNIMAVENFCTSIVTKYSSSQSFVWFAYKALMGVYGPGGPAPAIIASEKIVNGKIPSIMSQQRLIIIKLMILFFNKFSHESLEFSRTVSLALPVMMQKAINDVERALVFELAIELRKNDAISKCAMSVIFSNCKDLRLIELSFHYLTKFPPRFSADDVELIIFDVLHRRNNEFIIVAFLSFFRQQITLMEITKTFVERVRNIVIHSMRNQSSTLLLRSVRVDIVNAINGKSTLSNIDDFTKDINKQRNNSCSSTYDKDRIRYLKIQLSNNTSKSPTFDATALWGSKAAINEVFFYGLPHSKKSFNGTLMGPLRKADAFAESNFSNKSLDSDDYLSGEANENYLINLASARVKGKSPAFTRSTSLLTNADDTKHNTLTPVRRTNINQTRINKRINSVDISSRLPPPENLHDIYRKPPSEFEDIKHTNCKNSNKSAKPNNKNTNNSTNNAANSNTSSNSNTNKIPNNNKNSNSESIAYNFSGNNNGKNMAISSNSGNILIDKPPLPKNSTNPPKPSSKPRRKGSLSGFSLIDSHSKSSANLLKKTKIDKNSIRDNSKPEEPISLASARQKSAPKMSLRINSQPPPKNMFLQASTRK</sequence>
<evidence type="ECO:0000313" key="3">
    <source>
        <dbReference type="Proteomes" id="UP000179807"/>
    </source>
</evidence>
<proteinExistence type="predicted"/>
<name>A0A1J4J003_9EUKA</name>
<organism evidence="2 3">
    <name type="scientific">Tritrichomonas foetus</name>
    <dbReference type="NCBI Taxonomy" id="1144522"/>
    <lineage>
        <taxon>Eukaryota</taxon>
        <taxon>Metamonada</taxon>
        <taxon>Parabasalia</taxon>
        <taxon>Tritrichomonadida</taxon>
        <taxon>Tritrichomonadidae</taxon>
        <taxon>Tritrichomonas</taxon>
    </lineage>
</organism>
<dbReference type="VEuPathDB" id="TrichDB:TRFO_12318"/>
<keyword evidence="3" id="KW-1185">Reference proteome</keyword>
<feature type="compositionally biased region" description="Low complexity" evidence="1">
    <location>
        <begin position="460"/>
        <end position="503"/>
    </location>
</feature>
<protein>
    <submittedName>
        <fullName evidence="2">Uncharacterized protein</fullName>
    </submittedName>
</protein>
<dbReference type="RefSeq" id="XP_068345899.1">
    <property type="nucleotide sequence ID" value="XM_068496560.1"/>
</dbReference>
<evidence type="ECO:0000256" key="1">
    <source>
        <dbReference type="SAM" id="MobiDB-lite"/>
    </source>
</evidence>
<dbReference type="EMBL" id="MLAK01001470">
    <property type="protein sequence ID" value="OHS92762.1"/>
    <property type="molecule type" value="Genomic_DNA"/>
</dbReference>
<feature type="compositionally biased region" description="Polar residues" evidence="1">
    <location>
        <begin position="504"/>
        <end position="527"/>
    </location>
</feature>
<reference evidence="2" key="1">
    <citation type="submission" date="2016-10" db="EMBL/GenBank/DDBJ databases">
        <authorList>
            <person name="Benchimol M."/>
            <person name="Almeida L.G."/>
            <person name="Vasconcelos A.T."/>
            <person name="Perreira-Neves A."/>
            <person name="Rosa I.A."/>
            <person name="Tasca T."/>
            <person name="Bogo M.R."/>
            <person name="de Souza W."/>
        </authorList>
    </citation>
    <scope>NUCLEOTIDE SEQUENCE [LARGE SCALE GENOMIC DNA]</scope>
    <source>
        <strain evidence="2">K</strain>
    </source>
</reference>